<feature type="transmembrane region" description="Helical" evidence="1">
    <location>
        <begin position="173"/>
        <end position="191"/>
    </location>
</feature>
<dbReference type="InterPro" id="IPR002656">
    <property type="entry name" value="Acyl_transf_3_dom"/>
</dbReference>
<keyword evidence="1" id="KW-0472">Membrane</keyword>
<dbReference type="RefSeq" id="WP_377123604.1">
    <property type="nucleotide sequence ID" value="NZ_JBHUON010000002.1"/>
</dbReference>
<dbReference type="PANTHER" id="PTHR23028">
    <property type="entry name" value="ACETYLTRANSFERASE"/>
    <property type="match status" value="1"/>
</dbReference>
<evidence type="ECO:0000313" key="3">
    <source>
        <dbReference type="EMBL" id="MFD2863763.1"/>
    </source>
</evidence>
<proteinExistence type="predicted"/>
<accession>A0ABW5XM61</accession>
<protein>
    <submittedName>
        <fullName evidence="3">Acyltransferase family protein</fullName>
        <ecNumber evidence="3">2.3.-.-</ecNumber>
    </submittedName>
</protein>
<feature type="transmembrane region" description="Helical" evidence="1">
    <location>
        <begin position="142"/>
        <end position="166"/>
    </location>
</feature>
<dbReference type="Pfam" id="PF01757">
    <property type="entry name" value="Acyl_transf_3"/>
    <property type="match status" value="1"/>
</dbReference>
<name>A0ABW5XM61_9SPHI</name>
<keyword evidence="1" id="KW-1133">Transmembrane helix</keyword>
<feature type="domain" description="Acyltransferase 3" evidence="2">
    <location>
        <begin position="9"/>
        <end position="332"/>
    </location>
</feature>
<organism evidence="3 4">
    <name type="scientific">Mucilaginibacter antarcticus</name>
    <dbReference type="NCBI Taxonomy" id="1855725"/>
    <lineage>
        <taxon>Bacteria</taxon>
        <taxon>Pseudomonadati</taxon>
        <taxon>Bacteroidota</taxon>
        <taxon>Sphingobacteriia</taxon>
        <taxon>Sphingobacteriales</taxon>
        <taxon>Sphingobacteriaceae</taxon>
        <taxon>Mucilaginibacter</taxon>
    </lineage>
</organism>
<keyword evidence="3" id="KW-0012">Acyltransferase</keyword>
<dbReference type="InterPro" id="IPR050879">
    <property type="entry name" value="Acyltransferase_3"/>
</dbReference>
<dbReference type="PANTHER" id="PTHR23028:SF53">
    <property type="entry name" value="ACYL_TRANSF_3 DOMAIN-CONTAINING PROTEIN"/>
    <property type="match status" value="1"/>
</dbReference>
<feature type="transmembrane region" description="Helical" evidence="1">
    <location>
        <begin position="197"/>
        <end position="212"/>
    </location>
</feature>
<feature type="transmembrane region" description="Helical" evidence="1">
    <location>
        <begin position="12"/>
        <end position="35"/>
    </location>
</feature>
<comment type="caution">
    <text evidence="3">The sequence shown here is derived from an EMBL/GenBank/DDBJ whole genome shotgun (WGS) entry which is preliminary data.</text>
</comment>
<feature type="transmembrane region" description="Helical" evidence="1">
    <location>
        <begin position="247"/>
        <end position="271"/>
    </location>
</feature>
<evidence type="ECO:0000259" key="2">
    <source>
        <dbReference type="Pfam" id="PF01757"/>
    </source>
</evidence>
<feature type="transmembrane region" description="Helical" evidence="1">
    <location>
        <begin position="47"/>
        <end position="67"/>
    </location>
</feature>
<dbReference type="EC" id="2.3.-.-" evidence="3"/>
<dbReference type="GO" id="GO:0016746">
    <property type="term" value="F:acyltransferase activity"/>
    <property type="evidence" value="ECO:0007669"/>
    <property type="project" value="UniProtKB-KW"/>
</dbReference>
<dbReference type="Proteomes" id="UP001597601">
    <property type="component" value="Unassembled WGS sequence"/>
</dbReference>
<dbReference type="EMBL" id="JBHUON010000002">
    <property type="protein sequence ID" value="MFD2863763.1"/>
    <property type="molecule type" value="Genomic_DNA"/>
</dbReference>
<feature type="transmembrane region" description="Helical" evidence="1">
    <location>
        <begin position="88"/>
        <end position="108"/>
    </location>
</feature>
<feature type="transmembrane region" description="Helical" evidence="1">
    <location>
        <begin position="315"/>
        <end position="339"/>
    </location>
</feature>
<keyword evidence="1" id="KW-0812">Transmembrane</keyword>
<gene>
    <name evidence="3" type="ORF">ACFSYC_03595</name>
</gene>
<keyword evidence="3" id="KW-0808">Transferase</keyword>
<keyword evidence="4" id="KW-1185">Reference proteome</keyword>
<feature type="transmembrane region" description="Helical" evidence="1">
    <location>
        <begin position="283"/>
        <end position="303"/>
    </location>
</feature>
<sequence length="347" mass="41402">MKHLPNLYILRLFLSLVVIIYHLPLISATLKIPYYNSSPLFAKGELAVFYFFTLSGFLILRLIHAELQKTNTFDFKTFYLRRITRLYPAYYLVFFIGVVLYHLILPYLGFAFDRKYPLSALVLDYVFFIPNIFKHYYNPGSILIVLWSIGIEEQFYLFIPVFMFLFKRNVIQYISFLLLILLIILFLFPQFYVYQNFYFYFIFGGLLSSISLQKKRAIFKNKALHIVVYLLFIFSFLTNVFESENIFIYHVFNMLISGLFISLISDYPIFIVKNRFLDYLGKISYGVYVYHAIVFTGILFLVTKFKLYSYINPTLFIVLLNLLVIVITMLVAHLSFKFFESKFYRRK</sequence>
<evidence type="ECO:0000256" key="1">
    <source>
        <dbReference type="SAM" id="Phobius"/>
    </source>
</evidence>
<reference evidence="4" key="1">
    <citation type="journal article" date="2019" name="Int. J. Syst. Evol. Microbiol.">
        <title>The Global Catalogue of Microorganisms (GCM) 10K type strain sequencing project: providing services to taxonomists for standard genome sequencing and annotation.</title>
        <authorList>
            <consortium name="The Broad Institute Genomics Platform"/>
            <consortium name="The Broad Institute Genome Sequencing Center for Infectious Disease"/>
            <person name="Wu L."/>
            <person name="Ma J."/>
        </authorList>
    </citation>
    <scope>NUCLEOTIDE SEQUENCE [LARGE SCALE GENOMIC DNA]</scope>
    <source>
        <strain evidence="4">KCTC 52232</strain>
    </source>
</reference>
<evidence type="ECO:0000313" key="4">
    <source>
        <dbReference type="Proteomes" id="UP001597601"/>
    </source>
</evidence>
<feature type="transmembrane region" description="Helical" evidence="1">
    <location>
        <begin position="224"/>
        <end position="241"/>
    </location>
</feature>